<dbReference type="OrthoDB" id="162969at2759"/>
<name>A0A067M889_BOTB1</name>
<dbReference type="HOGENOM" id="CLU_1735762_0_0_1"/>
<dbReference type="EMBL" id="KL198095">
    <property type="protein sequence ID" value="KDQ08087.1"/>
    <property type="molecule type" value="Genomic_DNA"/>
</dbReference>
<keyword evidence="4" id="KW-1185">Reference proteome</keyword>
<evidence type="ECO:0000256" key="1">
    <source>
        <dbReference type="SAM" id="MobiDB-lite"/>
    </source>
</evidence>
<evidence type="ECO:0000313" key="3">
    <source>
        <dbReference type="EMBL" id="KDQ08087.1"/>
    </source>
</evidence>
<dbReference type="GO" id="GO:0003676">
    <property type="term" value="F:nucleic acid binding"/>
    <property type="evidence" value="ECO:0007669"/>
    <property type="project" value="InterPro"/>
</dbReference>
<reference evidence="4" key="1">
    <citation type="journal article" date="2014" name="Proc. Natl. Acad. Sci. U.S.A.">
        <title>Extensive sampling of basidiomycete genomes demonstrates inadequacy of the white-rot/brown-rot paradigm for wood decay fungi.</title>
        <authorList>
            <person name="Riley R."/>
            <person name="Salamov A.A."/>
            <person name="Brown D.W."/>
            <person name="Nagy L.G."/>
            <person name="Floudas D."/>
            <person name="Held B.W."/>
            <person name="Levasseur A."/>
            <person name="Lombard V."/>
            <person name="Morin E."/>
            <person name="Otillar R."/>
            <person name="Lindquist E.A."/>
            <person name="Sun H."/>
            <person name="LaButti K.M."/>
            <person name="Schmutz J."/>
            <person name="Jabbour D."/>
            <person name="Luo H."/>
            <person name="Baker S.E."/>
            <person name="Pisabarro A.G."/>
            <person name="Walton J.D."/>
            <person name="Blanchette R.A."/>
            <person name="Henrissat B."/>
            <person name="Martin F."/>
            <person name="Cullen D."/>
            <person name="Hibbett D.S."/>
            <person name="Grigoriev I.V."/>
        </authorList>
    </citation>
    <scope>NUCLEOTIDE SEQUENCE [LARGE SCALE GENOMIC DNA]</scope>
    <source>
        <strain evidence="4">FD-172 SS1</strain>
    </source>
</reference>
<dbReference type="Pfam" id="PF03184">
    <property type="entry name" value="DDE_1"/>
    <property type="match status" value="1"/>
</dbReference>
<evidence type="ECO:0000313" key="4">
    <source>
        <dbReference type="Proteomes" id="UP000027195"/>
    </source>
</evidence>
<dbReference type="STRING" id="930990.A0A067M889"/>
<organism evidence="3 4">
    <name type="scientific">Botryobasidium botryosum (strain FD-172 SS1)</name>
    <dbReference type="NCBI Taxonomy" id="930990"/>
    <lineage>
        <taxon>Eukaryota</taxon>
        <taxon>Fungi</taxon>
        <taxon>Dikarya</taxon>
        <taxon>Basidiomycota</taxon>
        <taxon>Agaricomycotina</taxon>
        <taxon>Agaricomycetes</taxon>
        <taxon>Cantharellales</taxon>
        <taxon>Botryobasidiaceae</taxon>
        <taxon>Botryobasidium</taxon>
    </lineage>
</organism>
<accession>A0A067M889</accession>
<gene>
    <name evidence="3" type="ORF">BOTBODRAFT_38194</name>
</gene>
<feature type="region of interest" description="Disordered" evidence="1">
    <location>
        <begin position="118"/>
        <end position="152"/>
    </location>
</feature>
<dbReference type="Proteomes" id="UP000027195">
    <property type="component" value="Unassembled WGS sequence"/>
</dbReference>
<feature type="non-terminal residue" evidence="3">
    <location>
        <position position="152"/>
    </location>
</feature>
<feature type="compositionally biased region" description="Acidic residues" evidence="1">
    <location>
        <begin position="124"/>
        <end position="136"/>
    </location>
</feature>
<dbReference type="AlphaFoldDB" id="A0A067M889"/>
<evidence type="ECO:0000259" key="2">
    <source>
        <dbReference type="Pfam" id="PF03184"/>
    </source>
</evidence>
<proteinExistence type="predicted"/>
<dbReference type="InParanoid" id="A0A067M889"/>
<protein>
    <recommendedName>
        <fullName evidence="2">DDE-1 domain-containing protein</fullName>
    </recommendedName>
</protein>
<sequence>MTLRIQPLDASIIRTFKAHYRHLFLHRALDRDESGEANIYQINQLEAMHMIRDAWALVSVQTVVNCWAHTGILNNLAIDEISAKMGSCGIAQAHELVDLPGEDVTEAIWTEEDVVNEVRKEQEADSDLDEGAEMEEQVAPSVPEAMENFRRL</sequence>
<feature type="domain" description="DDE-1" evidence="2">
    <location>
        <begin position="4"/>
        <end position="67"/>
    </location>
</feature>
<dbReference type="InterPro" id="IPR004875">
    <property type="entry name" value="DDE_SF_endonuclease_dom"/>
</dbReference>